<keyword evidence="3" id="KW-1185">Reference proteome</keyword>
<dbReference type="AlphaFoldDB" id="A0AA97LUE1"/>
<evidence type="ECO:0000313" key="3">
    <source>
        <dbReference type="Proteomes" id="UP000265719"/>
    </source>
</evidence>
<evidence type="ECO:0000313" key="2">
    <source>
        <dbReference type="EMBL" id="UOE18229.1"/>
    </source>
</evidence>
<feature type="region of interest" description="Disordered" evidence="1">
    <location>
        <begin position="137"/>
        <end position="166"/>
    </location>
</feature>
<sequence>MNDILPVPHGAYLAVFRDLEQENGFVAYPVVGFREVSGGSAVVFGGPVNEHVPSNPHAPATTGAVAVPVVLTRRGELKPVRTNFAARGTEDPQMDAPATIGLERGKYPQTEFLGVVRSSEDPSEVFAEHIAAARAHAEQLTAEREREELPPREVSAEVRTAEPLPPLPLAELLARATALTEREDSNG</sequence>
<evidence type="ECO:0000256" key="1">
    <source>
        <dbReference type="SAM" id="MobiDB-lite"/>
    </source>
</evidence>
<accession>A0AA97LUE1</accession>
<gene>
    <name evidence="2" type="ORF">NI17_015435</name>
</gene>
<proteinExistence type="predicted"/>
<dbReference type="Proteomes" id="UP000265719">
    <property type="component" value="Chromosome"/>
</dbReference>
<feature type="compositionally biased region" description="Basic and acidic residues" evidence="1">
    <location>
        <begin position="137"/>
        <end position="160"/>
    </location>
</feature>
<reference evidence="2" key="1">
    <citation type="submission" date="2020-10" db="EMBL/GenBank/DDBJ databases">
        <title>De novo genome project of the cellulose decomposer Thermobifida halotolerans type strain.</title>
        <authorList>
            <person name="Nagy I."/>
            <person name="Horvath B."/>
            <person name="Kukolya J."/>
            <person name="Nagy I."/>
            <person name="Orsini M."/>
        </authorList>
    </citation>
    <scope>NUCLEOTIDE SEQUENCE</scope>
    <source>
        <strain evidence="2">DSM 44931</strain>
    </source>
</reference>
<dbReference type="RefSeq" id="WP_147416931.1">
    <property type="nucleotide sequence ID" value="NZ_CP063196.1"/>
</dbReference>
<protein>
    <submittedName>
        <fullName evidence="2">Uncharacterized protein</fullName>
    </submittedName>
</protein>
<dbReference type="KEGG" id="thao:NI17_015435"/>
<dbReference type="EMBL" id="CP063196">
    <property type="protein sequence ID" value="UOE18229.1"/>
    <property type="molecule type" value="Genomic_DNA"/>
</dbReference>
<organism evidence="2 3">
    <name type="scientific">Thermobifida halotolerans</name>
    <dbReference type="NCBI Taxonomy" id="483545"/>
    <lineage>
        <taxon>Bacteria</taxon>
        <taxon>Bacillati</taxon>
        <taxon>Actinomycetota</taxon>
        <taxon>Actinomycetes</taxon>
        <taxon>Streptosporangiales</taxon>
        <taxon>Nocardiopsidaceae</taxon>
        <taxon>Thermobifida</taxon>
    </lineage>
</organism>
<name>A0AA97LUE1_9ACTN</name>